<feature type="region of interest" description="Disordered" evidence="1">
    <location>
        <begin position="123"/>
        <end position="205"/>
    </location>
</feature>
<evidence type="ECO:0000256" key="1">
    <source>
        <dbReference type="SAM" id="MobiDB-lite"/>
    </source>
</evidence>
<dbReference type="AlphaFoldDB" id="A0A8H7MJH4"/>
<dbReference type="OrthoDB" id="3779406at2759"/>
<sequence>MRTAGLFVALGATLNIAFAEVICNPEALHHVPKVITATEKAAYANSIDKLCSAGKTNTVIEDRSGSTVFTITSTDDIPEEIDCKAQFNSIINDCIIGKNIGGGIVVAGRTILDILIDTNSGKALESETPASKWKRATKKPAAKKPAAKKPAAKKPAAKKPSKTNPSGGKPVASPSKPSPTPKPAKPPAGRACALKPGKGKKNTRQVLRDLVSKILRRAGPGSPAGSMDSCPDEPMATLPGWGKGTFFGSRSEIGITAKDLVAIAKESYNQITAKHPGLTILVAALYVPNKGVYLGTVVHDDGEAKMKAEAPISAPVLWEVLSERETIDPKKSQTLFHAEDAAMWYAYKKGAVTKTSKFPQGSIITTWGKIPGGGQATYIEPCSESTGSNIRENCKKTLSILGPRPVK</sequence>
<dbReference type="Proteomes" id="UP000651452">
    <property type="component" value="Unassembled WGS sequence"/>
</dbReference>
<reference evidence="3" key="2">
    <citation type="submission" date="2020-09" db="EMBL/GenBank/DDBJ databases">
        <title>Reference genome assembly for Australian Ascochyta lentis isolate Al4.</title>
        <authorList>
            <person name="Lee R.C."/>
            <person name="Farfan-Caceres L.M."/>
            <person name="Debler J.W."/>
            <person name="Williams A.H."/>
            <person name="Henares B.M."/>
        </authorList>
    </citation>
    <scope>NUCLEOTIDE SEQUENCE</scope>
    <source>
        <strain evidence="3">Al4</strain>
    </source>
</reference>
<feature type="signal peptide" evidence="2">
    <location>
        <begin position="1"/>
        <end position="19"/>
    </location>
</feature>
<feature type="compositionally biased region" description="Basic residues" evidence="1">
    <location>
        <begin position="132"/>
        <end position="161"/>
    </location>
</feature>
<feature type="compositionally biased region" description="Low complexity" evidence="1">
    <location>
        <begin position="165"/>
        <end position="175"/>
    </location>
</feature>
<organism evidence="3 4">
    <name type="scientific">Ascochyta lentis</name>
    <dbReference type="NCBI Taxonomy" id="205686"/>
    <lineage>
        <taxon>Eukaryota</taxon>
        <taxon>Fungi</taxon>
        <taxon>Dikarya</taxon>
        <taxon>Ascomycota</taxon>
        <taxon>Pezizomycotina</taxon>
        <taxon>Dothideomycetes</taxon>
        <taxon>Pleosporomycetidae</taxon>
        <taxon>Pleosporales</taxon>
        <taxon>Pleosporineae</taxon>
        <taxon>Didymellaceae</taxon>
        <taxon>Ascochyta</taxon>
    </lineage>
</organism>
<comment type="caution">
    <text evidence="3">The sequence shown here is derived from an EMBL/GenBank/DDBJ whole genome shotgun (WGS) entry which is preliminary data.</text>
</comment>
<accession>A0A8H7MJH4</accession>
<feature type="compositionally biased region" description="Pro residues" evidence="1">
    <location>
        <begin position="176"/>
        <end position="186"/>
    </location>
</feature>
<dbReference type="EMBL" id="RZGK01000008">
    <property type="protein sequence ID" value="KAF9697433.1"/>
    <property type="molecule type" value="Genomic_DNA"/>
</dbReference>
<evidence type="ECO:0000256" key="2">
    <source>
        <dbReference type="SAM" id="SignalP"/>
    </source>
</evidence>
<keyword evidence="4" id="KW-1185">Reference proteome</keyword>
<evidence type="ECO:0000313" key="4">
    <source>
        <dbReference type="Proteomes" id="UP000651452"/>
    </source>
</evidence>
<feature type="chain" id="PRO_5033986848" evidence="2">
    <location>
        <begin position="20"/>
        <end position="407"/>
    </location>
</feature>
<gene>
    <name evidence="3" type="ORF">EKO04_005085</name>
</gene>
<proteinExistence type="predicted"/>
<name>A0A8H7MJH4_9PLEO</name>
<evidence type="ECO:0000313" key="3">
    <source>
        <dbReference type="EMBL" id="KAF9697433.1"/>
    </source>
</evidence>
<protein>
    <submittedName>
        <fullName evidence="3">Uncharacterized protein</fullName>
    </submittedName>
</protein>
<keyword evidence="2" id="KW-0732">Signal</keyword>
<reference evidence="3" key="1">
    <citation type="submission" date="2018-12" db="EMBL/GenBank/DDBJ databases">
        <authorList>
            <person name="Syme R.A."/>
            <person name="Farfan-Caceres L."/>
            <person name="Lichtenzveig J."/>
        </authorList>
    </citation>
    <scope>NUCLEOTIDE SEQUENCE</scope>
    <source>
        <strain evidence="3">Al4</strain>
    </source>
</reference>